<name>A0AAV2TIL1_CALDB</name>
<evidence type="ECO:0000256" key="10">
    <source>
        <dbReference type="ARBA" id="ARBA00030854"/>
    </source>
</evidence>
<evidence type="ECO:0000256" key="11">
    <source>
        <dbReference type="SAM" id="MobiDB-lite"/>
    </source>
</evidence>
<dbReference type="InterPro" id="IPR043133">
    <property type="entry name" value="GTP-CH-I_C/QueF"/>
</dbReference>
<evidence type="ECO:0000256" key="5">
    <source>
        <dbReference type="ARBA" id="ARBA00017272"/>
    </source>
</evidence>
<comment type="similarity">
    <text evidence="3">Belongs to the GTP cyclohydrolase I family.</text>
</comment>
<protein>
    <recommendedName>
        <fullName evidence="5">GTP cyclohydrolase 1</fullName>
        <ecNumber evidence="4">3.5.4.16</ecNumber>
    </recommendedName>
    <alternativeName>
        <fullName evidence="10">GTP cyclohydrolase I</fullName>
    </alternativeName>
</protein>
<dbReference type="Proteomes" id="UP001497525">
    <property type="component" value="Unassembled WGS sequence"/>
</dbReference>
<dbReference type="GO" id="GO:0046654">
    <property type="term" value="P:tetrahydrofolate biosynthetic process"/>
    <property type="evidence" value="ECO:0007669"/>
    <property type="project" value="InterPro"/>
</dbReference>
<evidence type="ECO:0000256" key="6">
    <source>
        <dbReference type="ARBA" id="ARBA00022741"/>
    </source>
</evidence>
<dbReference type="NCBIfam" id="NF006826">
    <property type="entry name" value="PRK09347.1-3"/>
    <property type="match status" value="1"/>
</dbReference>
<dbReference type="PANTHER" id="PTHR11109">
    <property type="entry name" value="GTP CYCLOHYDROLASE I"/>
    <property type="match status" value="1"/>
</dbReference>
<dbReference type="Gene3D" id="1.10.286.10">
    <property type="match status" value="1"/>
</dbReference>
<dbReference type="InterPro" id="IPR020602">
    <property type="entry name" value="GTP_CycHdrlase_I_dom"/>
</dbReference>
<feature type="region of interest" description="Disordered" evidence="11">
    <location>
        <begin position="1"/>
        <end position="29"/>
    </location>
</feature>
<comment type="catalytic activity">
    <reaction evidence="1">
        <text>GTP + H2O = 7,8-dihydroneopterin 3'-triphosphate + formate + H(+)</text>
        <dbReference type="Rhea" id="RHEA:17473"/>
        <dbReference type="ChEBI" id="CHEBI:15377"/>
        <dbReference type="ChEBI" id="CHEBI:15378"/>
        <dbReference type="ChEBI" id="CHEBI:15740"/>
        <dbReference type="ChEBI" id="CHEBI:37565"/>
        <dbReference type="ChEBI" id="CHEBI:58462"/>
        <dbReference type="EC" id="3.5.4.16"/>
    </reaction>
</comment>
<evidence type="ECO:0000313" key="14">
    <source>
        <dbReference type="Proteomes" id="UP001497525"/>
    </source>
</evidence>
<dbReference type="Gene3D" id="3.30.1130.10">
    <property type="match status" value="1"/>
</dbReference>
<dbReference type="PROSITE" id="PS00860">
    <property type="entry name" value="GTP_CYCLOHYDROL_1_2"/>
    <property type="match status" value="1"/>
</dbReference>
<dbReference type="PROSITE" id="PS00859">
    <property type="entry name" value="GTP_CYCLOHYDROL_1_1"/>
    <property type="match status" value="1"/>
</dbReference>
<evidence type="ECO:0000256" key="9">
    <source>
        <dbReference type="ARBA" id="ARBA00023134"/>
    </source>
</evidence>
<accession>A0AAV2TIL1</accession>
<dbReference type="GO" id="GO:0005737">
    <property type="term" value="C:cytoplasm"/>
    <property type="evidence" value="ECO:0007669"/>
    <property type="project" value="TreeGrafter"/>
</dbReference>
<gene>
    <name evidence="13" type="ORF">CDAUBV1_LOCUS10569</name>
</gene>
<dbReference type="GO" id="GO:0008270">
    <property type="term" value="F:zinc ion binding"/>
    <property type="evidence" value="ECO:0007669"/>
    <property type="project" value="TreeGrafter"/>
</dbReference>
<dbReference type="AlphaFoldDB" id="A0AAV2TIL1"/>
<dbReference type="InterPro" id="IPR001474">
    <property type="entry name" value="GTP_CycHdrlase_I"/>
</dbReference>
<sequence>MLHLGQMKVHELPLRRAPEDPSEKHNRSIKGDYFKSNDFYVNGFDSTYRFNSDDGFPSLNALRTSHSDLIQNAPVNLTVPSELTIEEQDLLDIHQEFTQQASTPDLGSKALSSKLISNTVREPEDAKDHANEVRPSNDTLLDKQRDFLHISRGSSQSVLEKNMTFLKLKSLYEQLLVQVGEDPKREGLLKTPERAAKAMLYFTKGYNETIDECLNDAIFNEGHNELVVVRDIDMYSMCEHHLVPFIGRVSIGYLPKNRVIGLSKLARIVERYSRRLQVQERLTTEIAEAVNRIIQPAGVGVLIEATHMCMVMRGVQKINSTTVTTRMLGDFLHNVSLRSEFLNLTTKH</sequence>
<proteinExistence type="inferred from homology"/>
<keyword evidence="7" id="KW-0378">Hydrolase</keyword>
<keyword evidence="9" id="KW-0342">GTP-binding</keyword>
<evidence type="ECO:0000259" key="12">
    <source>
        <dbReference type="Pfam" id="PF01227"/>
    </source>
</evidence>
<reference evidence="13" key="1">
    <citation type="submission" date="2024-06" db="EMBL/GenBank/DDBJ databases">
        <authorList>
            <person name="Liu X."/>
            <person name="Lenzi L."/>
            <person name="Haldenby T S."/>
            <person name="Uol C."/>
        </authorList>
    </citation>
    <scope>NUCLEOTIDE SEQUENCE</scope>
</reference>
<comment type="pathway">
    <text evidence="2">Cofactor biosynthesis; 7,8-dihydroneopterin triphosphate biosynthesis; 7,8-dihydroneopterin triphosphate from GTP: step 1/1.</text>
</comment>
<dbReference type="NCBIfam" id="NF006825">
    <property type="entry name" value="PRK09347.1-2"/>
    <property type="match status" value="1"/>
</dbReference>
<dbReference type="SUPFAM" id="SSF55620">
    <property type="entry name" value="Tetrahydrobiopterin biosynthesis enzymes-like"/>
    <property type="match status" value="1"/>
</dbReference>
<dbReference type="FunFam" id="3.30.1130.10:FF:000012">
    <property type="entry name" value="GTP cyclohydrolase 1"/>
    <property type="match status" value="1"/>
</dbReference>
<dbReference type="EC" id="3.5.4.16" evidence="4"/>
<dbReference type="GO" id="GO:0006729">
    <property type="term" value="P:tetrahydrobiopterin biosynthetic process"/>
    <property type="evidence" value="ECO:0007669"/>
    <property type="project" value="UniProtKB-KW"/>
</dbReference>
<dbReference type="GO" id="GO:0005525">
    <property type="term" value="F:GTP binding"/>
    <property type="evidence" value="ECO:0007669"/>
    <property type="project" value="UniProtKB-KW"/>
</dbReference>
<evidence type="ECO:0000256" key="7">
    <source>
        <dbReference type="ARBA" id="ARBA00022801"/>
    </source>
</evidence>
<evidence type="ECO:0000313" key="13">
    <source>
        <dbReference type="EMBL" id="CAL5136480.1"/>
    </source>
</evidence>
<dbReference type="CDD" id="cd00642">
    <property type="entry name" value="GTP_cyclohydro1"/>
    <property type="match status" value="1"/>
</dbReference>
<dbReference type="HAMAP" id="MF_00223">
    <property type="entry name" value="FolE"/>
    <property type="match status" value="1"/>
</dbReference>
<evidence type="ECO:0000256" key="1">
    <source>
        <dbReference type="ARBA" id="ARBA00001052"/>
    </source>
</evidence>
<keyword evidence="6" id="KW-0547">Nucleotide-binding</keyword>
<evidence type="ECO:0000256" key="3">
    <source>
        <dbReference type="ARBA" id="ARBA00008085"/>
    </source>
</evidence>
<comment type="caution">
    <text evidence="13">The sequence shown here is derived from an EMBL/GenBank/DDBJ whole genome shotgun (WGS) entry which is preliminary data.</text>
</comment>
<dbReference type="Pfam" id="PF01227">
    <property type="entry name" value="GTP_cyclohydroI"/>
    <property type="match status" value="1"/>
</dbReference>
<dbReference type="InterPro" id="IPR043134">
    <property type="entry name" value="GTP-CH-I_N"/>
</dbReference>
<dbReference type="FunFam" id="1.10.286.10:FF:000003">
    <property type="entry name" value="GTP cyclohydrolase 1"/>
    <property type="match status" value="1"/>
</dbReference>
<evidence type="ECO:0000256" key="2">
    <source>
        <dbReference type="ARBA" id="ARBA00005080"/>
    </source>
</evidence>
<feature type="compositionally biased region" description="Basic and acidic residues" evidence="11">
    <location>
        <begin position="8"/>
        <end position="29"/>
    </location>
</feature>
<organism evidence="13 14">
    <name type="scientific">Calicophoron daubneyi</name>
    <name type="common">Rumen fluke</name>
    <name type="synonym">Paramphistomum daubneyi</name>
    <dbReference type="NCBI Taxonomy" id="300641"/>
    <lineage>
        <taxon>Eukaryota</taxon>
        <taxon>Metazoa</taxon>
        <taxon>Spiralia</taxon>
        <taxon>Lophotrochozoa</taxon>
        <taxon>Platyhelminthes</taxon>
        <taxon>Trematoda</taxon>
        <taxon>Digenea</taxon>
        <taxon>Plagiorchiida</taxon>
        <taxon>Pronocephalata</taxon>
        <taxon>Paramphistomoidea</taxon>
        <taxon>Paramphistomidae</taxon>
        <taxon>Calicophoron</taxon>
    </lineage>
</organism>
<evidence type="ECO:0000256" key="8">
    <source>
        <dbReference type="ARBA" id="ARBA00023007"/>
    </source>
</evidence>
<dbReference type="GO" id="GO:0003934">
    <property type="term" value="F:GTP cyclohydrolase I activity"/>
    <property type="evidence" value="ECO:0007669"/>
    <property type="project" value="UniProtKB-EC"/>
</dbReference>
<dbReference type="NCBIfam" id="TIGR00063">
    <property type="entry name" value="folE"/>
    <property type="match status" value="1"/>
</dbReference>
<dbReference type="EMBL" id="CAXLJL010000323">
    <property type="protein sequence ID" value="CAL5136480.1"/>
    <property type="molecule type" value="Genomic_DNA"/>
</dbReference>
<dbReference type="PANTHER" id="PTHR11109:SF7">
    <property type="entry name" value="GTP CYCLOHYDROLASE 1"/>
    <property type="match status" value="1"/>
</dbReference>
<keyword evidence="8" id="KW-0783">Tetrahydrobiopterin biosynthesis</keyword>
<dbReference type="InterPro" id="IPR018234">
    <property type="entry name" value="GTP_CycHdrlase_I_CS"/>
</dbReference>
<feature type="domain" description="GTP cyclohydrolase I" evidence="12">
    <location>
        <begin position="171"/>
        <end position="344"/>
    </location>
</feature>
<evidence type="ECO:0000256" key="4">
    <source>
        <dbReference type="ARBA" id="ARBA00012715"/>
    </source>
</evidence>